<name>A0A2P2P3S6_RHIMU</name>
<organism evidence="1">
    <name type="scientific">Rhizophora mucronata</name>
    <name type="common">Asiatic mangrove</name>
    <dbReference type="NCBI Taxonomy" id="61149"/>
    <lineage>
        <taxon>Eukaryota</taxon>
        <taxon>Viridiplantae</taxon>
        <taxon>Streptophyta</taxon>
        <taxon>Embryophyta</taxon>
        <taxon>Tracheophyta</taxon>
        <taxon>Spermatophyta</taxon>
        <taxon>Magnoliopsida</taxon>
        <taxon>eudicotyledons</taxon>
        <taxon>Gunneridae</taxon>
        <taxon>Pentapetalae</taxon>
        <taxon>rosids</taxon>
        <taxon>fabids</taxon>
        <taxon>Malpighiales</taxon>
        <taxon>Rhizophoraceae</taxon>
        <taxon>Rhizophora</taxon>
    </lineage>
</organism>
<sequence length="42" mass="5187">MRLINLGVYKVTLFCELHKYQLIYFMKLQILVDMSVMIYTWK</sequence>
<protein>
    <submittedName>
        <fullName evidence="1">Uncharacterized protein</fullName>
    </submittedName>
</protein>
<dbReference type="EMBL" id="GGEC01068952">
    <property type="protein sequence ID" value="MBX49436.1"/>
    <property type="molecule type" value="Transcribed_RNA"/>
</dbReference>
<reference evidence="1" key="1">
    <citation type="submission" date="2018-02" db="EMBL/GenBank/DDBJ databases">
        <title>Rhizophora mucronata_Transcriptome.</title>
        <authorList>
            <person name="Meera S.P."/>
            <person name="Sreeshan A."/>
            <person name="Augustine A."/>
        </authorList>
    </citation>
    <scope>NUCLEOTIDE SEQUENCE</scope>
    <source>
        <tissue evidence="1">Leaf</tissue>
    </source>
</reference>
<accession>A0A2P2P3S6</accession>
<proteinExistence type="predicted"/>
<evidence type="ECO:0000313" key="1">
    <source>
        <dbReference type="EMBL" id="MBX49436.1"/>
    </source>
</evidence>
<dbReference type="AlphaFoldDB" id="A0A2P2P3S6"/>